<dbReference type="AlphaFoldDB" id="A0A2T0M6F4"/>
<evidence type="ECO:0000313" key="3">
    <source>
        <dbReference type="Proteomes" id="UP000238312"/>
    </source>
</evidence>
<evidence type="ECO:0000256" key="1">
    <source>
        <dbReference type="SAM" id="MobiDB-lite"/>
    </source>
</evidence>
<proteinExistence type="predicted"/>
<name>A0A2T0M6F4_9ACTN</name>
<protein>
    <submittedName>
        <fullName evidence="2">Uncharacterized protein</fullName>
    </submittedName>
</protein>
<comment type="caution">
    <text evidence="2">The sequence shown here is derived from an EMBL/GenBank/DDBJ whole genome shotgun (WGS) entry which is preliminary data.</text>
</comment>
<feature type="region of interest" description="Disordered" evidence="1">
    <location>
        <begin position="1"/>
        <end position="31"/>
    </location>
</feature>
<organism evidence="2 3">
    <name type="scientific">Nonomuraea fuscirosea</name>
    <dbReference type="NCBI Taxonomy" id="1291556"/>
    <lineage>
        <taxon>Bacteria</taxon>
        <taxon>Bacillati</taxon>
        <taxon>Actinomycetota</taxon>
        <taxon>Actinomycetes</taxon>
        <taxon>Streptosporangiales</taxon>
        <taxon>Streptosporangiaceae</taxon>
        <taxon>Nonomuraea</taxon>
    </lineage>
</organism>
<evidence type="ECO:0000313" key="2">
    <source>
        <dbReference type="EMBL" id="PRX53041.1"/>
    </source>
</evidence>
<gene>
    <name evidence="2" type="ORF">B0I32_129159</name>
</gene>
<accession>A0A2T0M6F4</accession>
<dbReference type="EMBL" id="PVNG01000029">
    <property type="protein sequence ID" value="PRX53041.1"/>
    <property type="molecule type" value="Genomic_DNA"/>
</dbReference>
<sequence>MDQPSELELPDPRWNGLRQSPQEPDHPDASWNRFARDEAKPESRWPRRLAPVLAVVLMVEMAYAMPAYAAPRSAPAT</sequence>
<dbReference type="Proteomes" id="UP000238312">
    <property type="component" value="Unassembled WGS sequence"/>
</dbReference>
<reference evidence="2 3" key="1">
    <citation type="submission" date="2018-03" db="EMBL/GenBank/DDBJ databases">
        <title>Genomic Encyclopedia of Type Strains, Phase III (KMG-III): the genomes of soil and plant-associated and newly described type strains.</title>
        <authorList>
            <person name="Whitman W."/>
        </authorList>
    </citation>
    <scope>NUCLEOTIDE SEQUENCE [LARGE SCALE GENOMIC DNA]</scope>
    <source>
        <strain evidence="2 3">CGMCC 4.7104</strain>
    </source>
</reference>
<keyword evidence="3" id="KW-1185">Reference proteome</keyword>